<dbReference type="EMBL" id="CM047946">
    <property type="protein sequence ID" value="KAI9897711.1"/>
    <property type="molecule type" value="Genomic_DNA"/>
</dbReference>
<name>A0ACC0UUB6_9HYPO</name>
<protein>
    <submittedName>
        <fullName evidence="1">Uncharacterized protein</fullName>
    </submittedName>
</protein>
<organism evidence="1 2">
    <name type="scientific">Trichothecium roseum</name>
    <dbReference type="NCBI Taxonomy" id="47278"/>
    <lineage>
        <taxon>Eukaryota</taxon>
        <taxon>Fungi</taxon>
        <taxon>Dikarya</taxon>
        <taxon>Ascomycota</taxon>
        <taxon>Pezizomycotina</taxon>
        <taxon>Sordariomycetes</taxon>
        <taxon>Hypocreomycetidae</taxon>
        <taxon>Hypocreales</taxon>
        <taxon>Hypocreales incertae sedis</taxon>
        <taxon>Trichothecium</taxon>
    </lineage>
</organism>
<sequence length="497" mass="54361">MLDENLPTYRFRPSTENPQNTLLYFTHNGSDPSPEYLLKRPIPSASPNQYALGLLDVQYASILYAEILLKPDWSQPTLSAAEVRANGGTPVSVAQTPSSFPISLYNPDQTVQVTYKQGSWSKDTWEFEVPERSFKQPSKSKIDQDSSEVLSDLVSKVNFKWKRDGRMNRDMTCYMSGKTVGGKKNKEPDITVALFKGGKTEGALAIYEPNLARVDVEDRKGLEVVLLLSAEVIRDLYLSQRQDPFHTAGAPPPTKATNGNGKAPAKLPAQSSPGPSASGGSAAMSGALANAQPSSSQPGAIDARRKAEIDSETQKLKSLAASEQRQRDRERQDREEQERIKKMLDAEEAERKRRQAEEIEKETERLRKEYGIDGQTPSLPPRRDQNGGGGGGASSGPSSRPQPPARPVSVGPSPTQGPTQVTFMQQPPPQQQQPPSQQQQNGGGGRGRLTKFLNSPYAGPAGASMSGFFGGGRSQAQQQKEEDERKKKAKKKRSVHF</sequence>
<evidence type="ECO:0000313" key="2">
    <source>
        <dbReference type="Proteomes" id="UP001163324"/>
    </source>
</evidence>
<evidence type="ECO:0000313" key="1">
    <source>
        <dbReference type="EMBL" id="KAI9897711.1"/>
    </source>
</evidence>
<keyword evidence="2" id="KW-1185">Reference proteome</keyword>
<proteinExistence type="predicted"/>
<reference evidence="1" key="1">
    <citation type="submission" date="2022-10" db="EMBL/GenBank/DDBJ databases">
        <title>Complete Genome of Trichothecium roseum strain YXFP-22015, a Plant Pathogen Isolated from Citrus.</title>
        <authorList>
            <person name="Wang Y."/>
            <person name="Zhu L."/>
        </authorList>
    </citation>
    <scope>NUCLEOTIDE SEQUENCE</scope>
    <source>
        <strain evidence="1">YXFP-22015</strain>
    </source>
</reference>
<dbReference type="Proteomes" id="UP001163324">
    <property type="component" value="Chromosome 7"/>
</dbReference>
<comment type="caution">
    <text evidence="1">The sequence shown here is derived from an EMBL/GenBank/DDBJ whole genome shotgun (WGS) entry which is preliminary data.</text>
</comment>
<accession>A0ACC0UUB6</accession>
<gene>
    <name evidence="1" type="ORF">N3K66_007567</name>
</gene>